<dbReference type="PANTHER" id="PTHR34075">
    <property type="entry name" value="BLR3430 PROTEIN"/>
    <property type="match status" value="1"/>
</dbReference>
<evidence type="ECO:0008006" key="5">
    <source>
        <dbReference type="Google" id="ProtNLM"/>
    </source>
</evidence>
<dbReference type="Proteomes" id="UP000578449">
    <property type="component" value="Unassembled WGS sequence"/>
</dbReference>
<name>A0A840PN81_9ACTN</name>
<evidence type="ECO:0000259" key="1">
    <source>
        <dbReference type="Pfam" id="PF01796"/>
    </source>
</evidence>
<sequence>MTRIGEPAVRGWFIVEDGATHLLATRCTACGALWFPPRGGHCRNPRCGATGLTETRLSRRGTVWSYTNACYPPPAPYVAADPYTPITLAAVALPEGLVVLGQTIPGLTVADLRVGMEVELTSGPLADGATVWMWGPPS</sequence>
<dbReference type="EMBL" id="JACHGN010000030">
    <property type="protein sequence ID" value="MBB5139483.1"/>
    <property type="molecule type" value="Genomic_DNA"/>
</dbReference>
<evidence type="ECO:0000313" key="3">
    <source>
        <dbReference type="EMBL" id="MBB5139483.1"/>
    </source>
</evidence>
<reference evidence="3 4" key="1">
    <citation type="submission" date="2020-08" db="EMBL/GenBank/DDBJ databases">
        <title>Genomic Encyclopedia of Type Strains, Phase IV (KMG-IV): sequencing the most valuable type-strain genomes for metagenomic binning, comparative biology and taxonomic classification.</title>
        <authorList>
            <person name="Goeker M."/>
        </authorList>
    </citation>
    <scope>NUCLEOTIDE SEQUENCE [LARGE SCALE GENOMIC DNA]</scope>
    <source>
        <strain evidence="3 4">DSM 45615</strain>
    </source>
</reference>
<dbReference type="InterPro" id="IPR012340">
    <property type="entry name" value="NA-bd_OB-fold"/>
</dbReference>
<dbReference type="PANTHER" id="PTHR34075:SF5">
    <property type="entry name" value="BLR3430 PROTEIN"/>
    <property type="match status" value="1"/>
</dbReference>
<dbReference type="InterPro" id="IPR002878">
    <property type="entry name" value="ChsH2_C"/>
</dbReference>
<organism evidence="3 4">
    <name type="scientific">Thermocatellispora tengchongensis</name>
    <dbReference type="NCBI Taxonomy" id="1073253"/>
    <lineage>
        <taxon>Bacteria</taxon>
        <taxon>Bacillati</taxon>
        <taxon>Actinomycetota</taxon>
        <taxon>Actinomycetes</taxon>
        <taxon>Streptosporangiales</taxon>
        <taxon>Streptosporangiaceae</taxon>
        <taxon>Thermocatellispora</taxon>
    </lineage>
</organism>
<feature type="domain" description="ChsH2 rubredoxin-like zinc ribbon" evidence="2">
    <location>
        <begin position="21"/>
        <end position="52"/>
    </location>
</feature>
<dbReference type="Pfam" id="PF12172">
    <property type="entry name" value="zf-ChsH2"/>
    <property type="match status" value="1"/>
</dbReference>
<dbReference type="Gene3D" id="6.10.30.10">
    <property type="match status" value="1"/>
</dbReference>
<feature type="domain" description="ChsH2 C-terminal OB-fold" evidence="1">
    <location>
        <begin position="55"/>
        <end position="120"/>
    </location>
</feature>
<keyword evidence="4" id="KW-1185">Reference proteome</keyword>
<proteinExistence type="predicted"/>
<comment type="caution">
    <text evidence="3">The sequence shown here is derived from an EMBL/GenBank/DDBJ whole genome shotgun (WGS) entry which is preliminary data.</text>
</comment>
<evidence type="ECO:0000313" key="4">
    <source>
        <dbReference type="Proteomes" id="UP000578449"/>
    </source>
</evidence>
<dbReference type="Pfam" id="PF01796">
    <property type="entry name" value="OB_ChsH2_C"/>
    <property type="match status" value="1"/>
</dbReference>
<dbReference type="AlphaFoldDB" id="A0A840PN81"/>
<dbReference type="InterPro" id="IPR022002">
    <property type="entry name" value="ChsH2_Znr"/>
</dbReference>
<gene>
    <name evidence="3" type="ORF">HNP84_009246</name>
</gene>
<accession>A0A840PN81</accession>
<dbReference type="RefSeq" id="WP_312927151.1">
    <property type="nucleotide sequence ID" value="NZ_BAABIX010000032.1"/>
</dbReference>
<protein>
    <recommendedName>
        <fullName evidence="5">Benzoylsuccinyl-CoA thiolase</fullName>
    </recommendedName>
</protein>
<dbReference type="SUPFAM" id="SSF50249">
    <property type="entry name" value="Nucleic acid-binding proteins"/>
    <property type="match status" value="1"/>
</dbReference>
<dbReference type="InterPro" id="IPR052513">
    <property type="entry name" value="Thioester_dehydratase-like"/>
</dbReference>
<evidence type="ECO:0000259" key="2">
    <source>
        <dbReference type="Pfam" id="PF12172"/>
    </source>
</evidence>